<sequence>MNIESKLQQLRKARKLRAILPFHSRQVGGIDVSKEQYSDVQAFVKVLFKQLKANKFDIQVTHWGEIYLIEPVRSIHVLLSISSRANDDEIEQVKLALKSKDYLTKEVDGFAEELLCVSFCAYRPGTKWRRYPLDLTLRNFDELVTQIITAMKFNVAQLSTTIKHELSKDIHQVNLDDLMALICYGAARQGPDSQLAHLSNNNELRSPTSCKLVEHQLTFYGYYCKQHQFFLSPSSMKIFRILLPDAGDIEAEFVA</sequence>
<comment type="caution">
    <text evidence="1">The sequence shown here is derived from an EMBL/GenBank/DDBJ whole genome shotgun (WGS) entry which is preliminary data.</text>
</comment>
<accession>A0A431VUR3</accession>
<proteinExistence type="predicted"/>
<evidence type="ECO:0000313" key="1">
    <source>
        <dbReference type="EMBL" id="RTR27008.1"/>
    </source>
</evidence>
<reference evidence="1 2" key="1">
    <citation type="submission" date="2018-12" db="EMBL/GenBank/DDBJ databases">
        <authorList>
            <person name="Yu L."/>
        </authorList>
    </citation>
    <scope>NUCLEOTIDE SEQUENCE [LARGE SCALE GENOMIC DNA]</scope>
    <source>
        <strain evidence="1 2">HAW-EB5</strain>
    </source>
</reference>
<organism evidence="1 2">
    <name type="scientific">Shewanella atlantica</name>
    <dbReference type="NCBI Taxonomy" id="271099"/>
    <lineage>
        <taxon>Bacteria</taxon>
        <taxon>Pseudomonadati</taxon>
        <taxon>Pseudomonadota</taxon>
        <taxon>Gammaproteobacteria</taxon>
        <taxon>Alteromonadales</taxon>
        <taxon>Shewanellaceae</taxon>
        <taxon>Shewanella</taxon>
    </lineage>
</organism>
<name>A0A431VUR3_9GAMM</name>
<dbReference type="Proteomes" id="UP000282060">
    <property type="component" value="Unassembled WGS sequence"/>
</dbReference>
<evidence type="ECO:0000313" key="2">
    <source>
        <dbReference type="Proteomes" id="UP000282060"/>
    </source>
</evidence>
<dbReference type="EMBL" id="RXNV01000018">
    <property type="protein sequence ID" value="RTR27008.1"/>
    <property type="molecule type" value="Genomic_DNA"/>
</dbReference>
<protein>
    <submittedName>
        <fullName evidence="1">Uncharacterized protein</fullName>
    </submittedName>
</protein>
<dbReference type="RefSeq" id="WP_126507986.1">
    <property type="nucleotide sequence ID" value="NZ_RXNV01000018.1"/>
</dbReference>
<keyword evidence="2" id="KW-1185">Reference proteome</keyword>
<dbReference type="AlphaFoldDB" id="A0A431VUR3"/>
<gene>
    <name evidence="1" type="ORF">EKG39_21085</name>
</gene>
<dbReference type="OrthoDB" id="6316254at2"/>